<evidence type="ECO:0000256" key="5">
    <source>
        <dbReference type="ARBA" id="ARBA00022989"/>
    </source>
</evidence>
<evidence type="ECO:0000256" key="2">
    <source>
        <dbReference type="ARBA" id="ARBA00004304"/>
    </source>
</evidence>
<comment type="function">
    <text evidence="8">Required for assembly of cytochrome c oxidase (complex IV).</text>
</comment>
<evidence type="ECO:0000256" key="4">
    <source>
        <dbReference type="ARBA" id="ARBA00022692"/>
    </source>
</evidence>
<comment type="subunit">
    <text evidence="8">Component of 250-400 kDa complexes called cytochrome oxidase assembly intermediates or COA complexes.</text>
</comment>
<dbReference type="GeneTree" id="ENSGT00390000016262"/>
<keyword evidence="7 8" id="KW-0472">Membrane</keyword>
<evidence type="ECO:0000256" key="6">
    <source>
        <dbReference type="ARBA" id="ARBA00023128"/>
    </source>
</evidence>
<dbReference type="Ensembl" id="ENSPKIT00000032855.1">
    <property type="protein sequence ID" value="ENSPKIP00000008770.1"/>
    <property type="gene ID" value="ENSPKIG00000024121.1"/>
</dbReference>
<evidence type="ECO:0000256" key="3">
    <source>
        <dbReference type="ARBA" id="ARBA00007035"/>
    </source>
</evidence>
<reference evidence="11" key="2">
    <citation type="submission" date="2025-09" db="UniProtKB">
        <authorList>
            <consortium name="Ensembl"/>
        </authorList>
    </citation>
    <scope>IDENTIFICATION</scope>
</reference>
<keyword evidence="8" id="KW-0999">Mitochondrion inner membrane</keyword>
<evidence type="ECO:0000256" key="9">
    <source>
        <dbReference type="SAM" id="MobiDB-lite"/>
    </source>
</evidence>
<evidence type="ECO:0000313" key="11">
    <source>
        <dbReference type="Ensembl" id="ENSPKIP00000008770.1"/>
    </source>
</evidence>
<feature type="domain" description="Cytochrome c oxidase assembly factor 3 mitochondrial coiled-coil" evidence="10">
    <location>
        <begin position="40"/>
        <end position="86"/>
    </location>
</feature>
<keyword evidence="4 8" id="KW-0812">Transmembrane</keyword>
<evidence type="ECO:0000313" key="12">
    <source>
        <dbReference type="Proteomes" id="UP000261540"/>
    </source>
</evidence>
<organism evidence="11 12">
    <name type="scientific">Paramormyrops kingsleyae</name>
    <dbReference type="NCBI Taxonomy" id="1676925"/>
    <lineage>
        <taxon>Eukaryota</taxon>
        <taxon>Metazoa</taxon>
        <taxon>Chordata</taxon>
        <taxon>Craniata</taxon>
        <taxon>Vertebrata</taxon>
        <taxon>Euteleostomi</taxon>
        <taxon>Actinopterygii</taxon>
        <taxon>Neopterygii</taxon>
        <taxon>Teleostei</taxon>
        <taxon>Osteoglossocephala</taxon>
        <taxon>Osteoglossomorpha</taxon>
        <taxon>Osteoglossiformes</taxon>
        <taxon>Mormyridae</taxon>
        <taxon>Paramormyrops</taxon>
    </lineage>
</organism>
<keyword evidence="6 8" id="KW-0496">Mitochondrion</keyword>
<comment type="subcellular location">
    <subcellularLocation>
        <location evidence="2">Mitochondrion membrane</location>
        <topology evidence="2">Single-pass membrane protein</topology>
    </subcellularLocation>
</comment>
<comment type="function">
    <text evidence="1">Core component of the MITRAC (mitochondrial translation regulation assembly intermediate of cytochrome c oxidase complex) complex, that regulates cytochrome c oxidase assembly. MITRAC complexes regulate both translation of mitochondrial encoded components and assembly of nuclear-encoded components imported in mitochondrion. Required for efficient translation of MT-CO1 and mitochondrial respiratory chain complex IV assembly.</text>
</comment>
<protein>
    <recommendedName>
        <fullName evidence="8">Cytochrome c oxidase assembly factor 3</fullName>
    </recommendedName>
</protein>
<dbReference type="Proteomes" id="UP000261540">
    <property type="component" value="Unplaced"/>
</dbReference>
<dbReference type="GO" id="GO:0033617">
    <property type="term" value="P:mitochondrial respiratory chain complex IV assembly"/>
    <property type="evidence" value="ECO:0007669"/>
    <property type="project" value="UniProtKB-UniRule"/>
</dbReference>
<evidence type="ECO:0000256" key="7">
    <source>
        <dbReference type="ARBA" id="ARBA00023136"/>
    </source>
</evidence>
<keyword evidence="5 8" id="KW-1133">Transmembrane helix</keyword>
<dbReference type="InterPro" id="IPR041752">
    <property type="entry name" value="Coa3"/>
</dbReference>
<evidence type="ECO:0000259" key="10">
    <source>
        <dbReference type="Pfam" id="PF09813"/>
    </source>
</evidence>
<name>A0A3B3QT20_9TELE</name>
<proteinExistence type="inferred from homology"/>
<comment type="similarity">
    <text evidence="3 8">Belongs to the COA3 family.</text>
</comment>
<sequence length="100" mass="11392">MADKGAKGESEAAFAKRIDPKKEHLTPEQKQFIQRVEMEQWKKNMQKLRGRNILTGLAIGAMVIGIDSYTFYSVSQERIMDEIDKEASVAQMNREKTASN</sequence>
<dbReference type="STRING" id="1676925.ENSPKIP00000008770"/>
<dbReference type="PANTHER" id="PTHR15642:SF3">
    <property type="entry name" value="CYTOCHROME C OXIDASE ASSEMBLY FACTOR 3 HOMOLOG, MITOCHONDRIAL"/>
    <property type="match status" value="1"/>
</dbReference>
<dbReference type="GO" id="GO:0005743">
    <property type="term" value="C:mitochondrial inner membrane"/>
    <property type="evidence" value="ECO:0007669"/>
    <property type="project" value="UniProtKB-UniRule"/>
</dbReference>
<evidence type="ECO:0000256" key="8">
    <source>
        <dbReference type="RuleBase" id="RU367056"/>
    </source>
</evidence>
<dbReference type="AlphaFoldDB" id="A0A3B3QT20"/>
<dbReference type="InterPro" id="IPR018628">
    <property type="entry name" value="Coa3_CC"/>
</dbReference>
<reference evidence="11" key="1">
    <citation type="submission" date="2025-08" db="UniProtKB">
        <authorList>
            <consortium name="Ensembl"/>
        </authorList>
    </citation>
    <scope>IDENTIFICATION</scope>
</reference>
<evidence type="ECO:0000256" key="1">
    <source>
        <dbReference type="ARBA" id="ARBA00003429"/>
    </source>
</evidence>
<feature type="region of interest" description="Disordered" evidence="9">
    <location>
        <begin position="1"/>
        <end position="26"/>
    </location>
</feature>
<accession>A0A3B3QT20</accession>
<dbReference type="Pfam" id="PF09813">
    <property type="entry name" value="Coa3_cc"/>
    <property type="match status" value="1"/>
</dbReference>
<dbReference type="PANTHER" id="PTHR15642">
    <property type="entry name" value="CYTOCHROME C OXIDASE ASSEMBLY FACTOR 3, MITOCHONDRIAL"/>
    <property type="match status" value="1"/>
</dbReference>
<keyword evidence="12" id="KW-1185">Reference proteome</keyword>
<feature type="transmembrane region" description="Helical" evidence="8">
    <location>
        <begin position="52"/>
        <end position="72"/>
    </location>
</feature>